<evidence type="ECO:0000256" key="1">
    <source>
        <dbReference type="ARBA" id="ARBA00005568"/>
    </source>
</evidence>
<dbReference type="InterPro" id="IPR015813">
    <property type="entry name" value="Pyrv/PenolPyrv_kinase-like_dom"/>
</dbReference>
<evidence type="ECO:0000259" key="4">
    <source>
        <dbReference type="Pfam" id="PF03328"/>
    </source>
</evidence>
<dbReference type="GO" id="GO:0046872">
    <property type="term" value="F:metal ion binding"/>
    <property type="evidence" value="ECO:0007669"/>
    <property type="project" value="UniProtKB-KW"/>
</dbReference>
<protein>
    <recommendedName>
        <fullName evidence="4">HpcH/HpaI aldolase/citrate lyase domain-containing protein</fullName>
    </recommendedName>
</protein>
<dbReference type="AlphaFoldDB" id="A0AAV9NJ40"/>
<feature type="domain" description="HpcH/HpaI aldolase/citrate lyase" evidence="4">
    <location>
        <begin position="28"/>
        <end position="151"/>
    </location>
</feature>
<evidence type="ECO:0000313" key="5">
    <source>
        <dbReference type="EMBL" id="KAK5059842.1"/>
    </source>
</evidence>
<evidence type="ECO:0000256" key="3">
    <source>
        <dbReference type="ARBA" id="ARBA00023239"/>
    </source>
</evidence>
<sequence>MIIDRVAAKVMWSKRINRFVLTKAAAGSLPFILRLPAGESWLIKRALDCGAHGLLMPMCETKEQAPSGVCACRHPDVERCKDGLRGTGAMFSPANFNQDGSVYLMYANQNITLKAQIEAKKAVDNMEALAAVDSKDALFVRLIDLAYSIGFFCTDKTIQSI</sequence>
<organism evidence="5 6">
    <name type="scientific">Exophiala bonariae</name>
    <dbReference type="NCBI Taxonomy" id="1690606"/>
    <lineage>
        <taxon>Eukaryota</taxon>
        <taxon>Fungi</taxon>
        <taxon>Dikarya</taxon>
        <taxon>Ascomycota</taxon>
        <taxon>Pezizomycotina</taxon>
        <taxon>Eurotiomycetes</taxon>
        <taxon>Chaetothyriomycetidae</taxon>
        <taxon>Chaetothyriales</taxon>
        <taxon>Herpotrichiellaceae</taxon>
        <taxon>Exophiala</taxon>
    </lineage>
</organism>
<evidence type="ECO:0000313" key="6">
    <source>
        <dbReference type="Proteomes" id="UP001358417"/>
    </source>
</evidence>
<comment type="similarity">
    <text evidence="1">Belongs to the HpcH/HpaI aldolase family.</text>
</comment>
<dbReference type="GO" id="GO:0005737">
    <property type="term" value="C:cytoplasm"/>
    <property type="evidence" value="ECO:0007669"/>
    <property type="project" value="TreeGrafter"/>
</dbReference>
<dbReference type="InterPro" id="IPR050251">
    <property type="entry name" value="HpcH-HpaI_aldolase"/>
</dbReference>
<name>A0AAV9NJ40_9EURO</name>
<dbReference type="Proteomes" id="UP001358417">
    <property type="component" value="Unassembled WGS sequence"/>
</dbReference>
<comment type="caution">
    <text evidence="5">The sequence shown here is derived from an EMBL/GenBank/DDBJ whole genome shotgun (WGS) entry which is preliminary data.</text>
</comment>
<accession>A0AAV9NJ40</accession>
<dbReference type="PANTHER" id="PTHR30502">
    <property type="entry name" value="2-KETO-3-DEOXY-L-RHAMNONATE ALDOLASE"/>
    <property type="match status" value="1"/>
</dbReference>
<keyword evidence="6" id="KW-1185">Reference proteome</keyword>
<dbReference type="RefSeq" id="XP_064709663.1">
    <property type="nucleotide sequence ID" value="XM_064853264.1"/>
</dbReference>
<dbReference type="EMBL" id="JAVRRD010000004">
    <property type="protein sequence ID" value="KAK5059842.1"/>
    <property type="molecule type" value="Genomic_DNA"/>
</dbReference>
<dbReference type="PANTHER" id="PTHR30502:SF0">
    <property type="entry name" value="PHOSPHOENOLPYRUVATE CARBOXYLASE FAMILY PROTEIN"/>
    <property type="match status" value="1"/>
</dbReference>
<evidence type="ECO:0000256" key="2">
    <source>
        <dbReference type="ARBA" id="ARBA00022723"/>
    </source>
</evidence>
<keyword evidence="3" id="KW-0456">Lyase</keyword>
<proteinExistence type="inferred from homology"/>
<dbReference type="GO" id="GO:0016832">
    <property type="term" value="F:aldehyde-lyase activity"/>
    <property type="evidence" value="ECO:0007669"/>
    <property type="project" value="TreeGrafter"/>
</dbReference>
<dbReference type="InterPro" id="IPR040442">
    <property type="entry name" value="Pyrv_kinase-like_dom_sf"/>
</dbReference>
<gene>
    <name evidence="5" type="ORF">LTR84_009725</name>
</gene>
<reference evidence="5 6" key="1">
    <citation type="submission" date="2023-08" db="EMBL/GenBank/DDBJ databases">
        <title>Black Yeasts Isolated from many extreme environments.</title>
        <authorList>
            <person name="Coleine C."/>
            <person name="Stajich J.E."/>
            <person name="Selbmann L."/>
        </authorList>
    </citation>
    <scope>NUCLEOTIDE SEQUENCE [LARGE SCALE GENOMIC DNA]</scope>
    <source>
        <strain evidence="5 6">CCFEE 5792</strain>
    </source>
</reference>
<dbReference type="SUPFAM" id="SSF51621">
    <property type="entry name" value="Phosphoenolpyruvate/pyruvate domain"/>
    <property type="match status" value="1"/>
</dbReference>
<keyword evidence="2" id="KW-0479">Metal-binding</keyword>
<dbReference type="GeneID" id="89977883"/>
<dbReference type="Pfam" id="PF03328">
    <property type="entry name" value="HpcH_HpaI"/>
    <property type="match status" value="1"/>
</dbReference>
<dbReference type="InterPro" id="IPR005000">
    <property type="entry name" value="Aldolase/citrate-lyase_domain"/>
</dbReference>
<dbReference type="Gene3D" id="3.20.20.60">
    <property type="entry name" value="Phosphoenolpyruvate-binding domains"/>
    <property type="match status" value="1"/>
</dbReference>